<dbReference type="PANTHER" id="PTHR31183:SF2">
    <property type="entry name" value="TRICHOPLEIN KERATIN FILAMENT-BINDING PROTEIN"/>
    <property type="match status" value="1"/>
</dbReference>
<dbReference type="GO" id="GO:0045095">
    <property type="term" value="C:keratin filament"/>
    <property type="evidence" value="ECO:0007669"/>
    <property type="project" value="TreeGrafter"/>
</dbReference>
<accession>A0A9J6C388</accession>
<sequence>MKGQRIQAEFVRKREIEQQRKQQTENVRRYYDKWGKITSLHEHWTSDEFYREFDEKRKQERLAEEKQKQLEARKERFRAQLAEEKRQFELELKEHQRPRSRQTSNDVLESIRQTFSNAEASKTRADLESKLYSRYRLGLDHQKILKDSKNTHQAIAKLSWLDRQIENQMQNEQQKQETQRLELELEQEKRKHESFVQSCQQLRDAEISKIKSLHDNNVTELKLRERELHDTKMTENVLRKKLGEVQKEIEGLTSINSKRRDRVQALYNFRKIKMLMRERSDAIKREIAQDLNLLDRISFDKDFDNDEEIKFLKQKFLGEFDNEVQNLKSIECMYESEAKEALKKQEDKWNIEAMVREQQLKVLLDDRIQTLNDRINECVRRQQDLSNIRETHLKLIEDCNQRLKELMSESLATGLNEAARKTLQESTINDNNLNGIVRRTDNLMINGHQYQLTAPRFARKKVVWT</sequence>
<keyword evidence="4" id="KW-0175">Coiled coil</keyword>
<evidence type="ECO:0000313" key="6">
    <source>
        <dbReference type="Proteomes" id="UP001107558"/>
    </source>
</evidence>
<organism evidence="5 6">
    <name type="scientific">Polypedilum vanderplanki</name>
    <name type="common">Sleeping chironomid midge</name>
    <dbReference type="NCBI Taxonomy" id="319348"/>
    <lineage>
        <taxon>Eukaryota</taxon>
        <taxon>Metazoa</taxon>
        <taxon>Ecdysozoa</taxon>
        <taxon>Arthropoda</taxon>
        <taxon>Hexapoda</taxon>
        <taxon>Insecta</taxon>
        <taxon>Pterygota</taxon>
        <taxon>Neoptera</taxon>
        <taxon>Endopterygota</taxon>
        <taxon>Diptera</taxon>
        <taxon>Nematocera</taxon>
        <taxon>Chironomoidea</taxon>
        <taxon>Chironomidae</taxon>
        <taxon>Chironominae</taxon>
        <taxon>Polypedilum</taxon>
        <taxon>Polypedilum</taxon>
    </lineage>
</organism>
<feature type="coiled-coil region" evidence="4">
    <location>
        <begin position="13"/>
        <end position="94"/>
    </location>
</feature>
<evidence type="ECO:0000256" key="2">
    <source>
        <dbReference type="ARBA" id="ARBA00022490"/>
    </source>
</evidence>
<keyword evidence="3" id="KW-0206">Cytoskeleton</keyword>
<dbReference type="InterPro" id="IPR043596">
    <property type="entry name" value="CFAP53/TCHP"/>
</dbReference>
<keyword evidence="2" id="KW-0963">Cytoplasm</keyword>
<reference evidence="5" key="1">
    <citation type="submission" date="2021-03" db="EMBL/GenBank/DDBJ databases">
        <title>Chromosome level genome of the anhydrobiotic midge Polypedilum vanderplanki.</title>
        <authorList>
            <person name="Yoshida Y."/>
            <person name="Kikawada T."/>
            <person name="Gusev O."/>
        </authorList>
    </citation>
    <scope>NUCLEOTIDE SEQUENCE</scope>
    <source>
        <strain evidence="5">NIAS01</strain>
        <tissue evidence="5">Whole body or cell culture</tissue>
    </source>
</reference>
<dbReference type="PANTHER" id="PTHR31183">
    <property type="entry name" value="TRICHOPLEIN KERATIN FILAMENT-BINDING PROTEIN FAMILY MEMBER"/>
    <property type="match status" value="1"/>
</dbReference>
<dbReference type="OrthoDB" id="6431598at2759"/>
<gene>
    <name evidence="5" type="ORF">PVAND_006131</name>
</gene>
<evidence type="ECO:0008006" key="7">
    <source>
        <dbReference type="Google" id="ProtNLM"/>
    </source>
</evidence>
<dbReference type="Proteomes" id="UP001107558">
    <property type="component" value="Chromosome 2"/>
</dbReference>
<evidence type="ECO:0000256" key="3">
    <source>
        <dbReference type="ARBA" id="ARBA00023212"/>
    </source>
</evidence>
<proteinExistence type="predicted"/>
<evidence type="ECO:0000256" key="4">
    <source>
        <dbReference type="SAM" id="Coils"/>
    </source>
</evidence>
<name>A0A9J6C388_POLVA</name>
<protein>
    <recommendedName>
        <fullName evidence="7">Trichoplein keratin filament-binding protein</fullName>
    </recommendedName>
</protein>
<evidence type="ECO:0000313" key="5">
    <source>
        <dbReference type="EMBL" id="KAG5676283.1"/>
    </source>
</evidence>
<dbReference type="AlphaFoldDB" id="A0A9J6C388"/>
<evidence type="ECO:0000256" key="1">
    <source>
        <dbReference type="ARBA" id="ARBA00004245"/>
    </source>
</evidence>
<dbReference type="EMBL" id="JADBJN010000002">
    <property type="protein sequence ID" value="KAG5676283.1"/>
    <property type="molecule type" value="Genomic_DNA"/>
</dbReference>
<dbReference type="GO" id="GO:0006915">
    <property type="term" value="P:apoptotic process"/>
    <property type="evidence" value="ECO:0007669"/>
    <property type="project" value="TreeGrafter"/>
</dbReference>
<keyword evidence="6" id="KW-1185">Reference proteome</keyword>
<comment type="caution">
    <text evidence="5">The sequence shown here is derived from an EMBL/GenBank/DDBJ whole genome shotgun (WGS) entry which is preliminary data.</text>
</comment>
<comment type="subcellular location">
    <subcellularLocation>
        <location evidence="1">Cytoplasm</location>
        <location evidence="1">Cytoskeleton</location>
    </subcellularLocation>
</comment>